<dbReference type="Pfam" id="PF16023">
    <property type="entry name" value="DUF4784"/>
    <property type="match status" value="1"/>
</dbReference>
<dbReference type="InterPro" id="IPR046546">
    <property type="entry name" value="DUF4784_N"/>
</dbReference>
<keyword evidence="5" id="KW-1185">Reference proteome</keyword>
<keyword evidence="1" id="KW-0472">Membrane</keyword>
<dbReference type="AlphaFoldDB" id="A0A5D3E989"/>
<dbReference type="RefSeq" id="WP_148730898.1">
    <property type="nucleotide sequence ID" value="NZ_JADYUW010000015.1"/>
</dbReference>
<reference evidence="4 5" key="1">
    <citation type="submission" date="2019-07" db="EMBL/GenBank/DDBJ databases">
        <title>Draft Genome Sequences of Bacteroides pyogenes Strains Isolated from the Uterus Holstein Dairy Cows with Metritis.</title>
        <authorList>
            <person name="Cunha F."/>
            <person name="Galvao K.N."/>
            <person name="Jeon S.J."/>
            <person name="Jeong K.C."/>
        </authorList>
    </citation>
    <scope>NUCLEOTIDE SEQUENCE [LARGE SCALE GENOMIC DNA]</scope>
    <source>
        <strain evidence="4 5">KG-31</strain>
    </source>
</reference>
<feature type="transmembrane region" description="Helical" evidence="1">
    <location>
        <begin position="12"/>
        <end position="29"/>
    </location>
</feature>
<accession>A0A5D3E989</accession>
<keyword evidence="1" id="KW-0812">Transmembrane</keyword>
<dbReference type="InterPro" id="IPR031978">
    <property type="entry name" value="DUF4784"/>
</dbReference>
<evidence type="ECO:0000256" key="1">
    <source>
        <dbReference type="SAM" id="Phobius"/>
    </source>
</evidence>
<sequence length="452" mass="50676">MRYYSLYYCKMRYFYFFLMIMCALFVFIGCDDENEKELPFVTNVSIADADKIFRPGDAVVVKAEGFLESDDIRLNIKWILSEESSFLKEGYAIGECAVVIERSSTSIRFLAPGHYPASRVEILLHRQGKTMLLGEISVADGQSPEELQLYGIINSRSNTSKPYGIDHIDLKTGAVTEIKHFTEGEDFSLITNIPGSWKLCGLLKRDSKSFTAFYDLSMNYWQYEESLRPVTFCTTGNEVLVAYQIDDETLSVRNISGTFFSRTLPSPPPPLFKLPEGIKPEALSLYPGIFLRKENAILLSADNRDGTFSPLILSLSTQCVSVCPSVKAKALIPFGMAVQKGGKGSISQSAIRKNDDFEYVAGYVVSGENGEGTKLCLWNMHTMKMEAPFAVFPNLARSVSTSFMGDLKTQKIYFLFDTNRGGRLIYTYAPDTKEWNALSNIGFPYSEIVLAR</sequence>
<evidence type="ECO:0000259" key="2">
    <source>
        <dbReference type="Pfam" id="PF16023"/>
    </source>
</evidence>
<comment type="caution">
    <text evidence="4">The sequence shown here is derived from an EMBL/GenBank/DDBJ whole genome shotgun (WGS) entry which is preliminary data.</text>
</comment>
<proteinExistence type="predicted"/>
<dbReference type="PROSITE" id="PS51257">
    <property type="entry name" value="PROKAR_LIPOPROTEIN"/>
    <property type="match status" value="1"/>
</dbReference>
<dbReference type="Gene3D" id="2.60.40.3920">
    <property type="match status" value="1"/>
</dbReference>
<feature type="domain" description="DUF4784" evidence="3">
    <location>
        <begin position="40"/>
        <end position="145"/>
    </location>
</feature>
<evidence type="ECO:0000259" key="3">
    <source>
        <dbReference type="Pfam" id="PF20264"/>
    </source>
</evidence>
<evidence type="ECO:0000313" key="4">
    <source>
        <dbReference type="EMBL" id="TYK32140.1"/>
    </source>
</evidence>
<gene>
    <name evidence="4" type="ORF">FNJ60_13410</name>
</gene>
<protein>
    <submittedName>
        <fullName evidence="4">DUF4784 domain-containing protein</fullName>
    </submittedName>
</protein>
<dbReference type="Pfam" id="PF20264">
    <property type="entry name" value="DUF4784_N"/>
    <property type="match status" value="1"/>
</dbReference>
<dbReference type="Proteomes" id="UP000324383">
    <property type="component" value="Unassembled WGS sequence"/>
</dbReference>
<evidence type="ECO:0000313" key="5">
    <source>
        <dbReference type="Proteomes" id="UP000324383"/>
    </source>
</evidence>
<name>A0A5D3E989_9BACE</name>
<feature type="domain" description="DUF4784" evidence="2">
    <location>
        <begin position="149"/>
        <end position="451"/>
    </location>
</feature>
<dbReference type="EMBL" id="VKLW01000038">
    <property type="protein sequence ID" value="TYK32140.1"/>
    <property type="molecule type" value="Genomic_DNA"/>
</dbReference>
<keyword evidence="1" id="KW-1133">Transmembrane helix</keyword>
<organism evidence="4 5">
    <name type="scientific">Bacteroides pyogenes</name>
    <dbReference type="NCBI Taxonomy" id="310300"/>
    <lineage>
        <taxon>Bacteria</taxon>
        <taxon>Pseudomonadati</taxon>
        <taxon>Bacteroidota</taxon>
        <taxon>Bacteroidia</taxon>
        <taxon>Bacteroidales</taxon>
        <taxon>Bacteroidaceae</taxon>
        <taxon>Bacteroides</taxon>
    </lineage>
</organism>